<dbReference type="EMBL" id="LUHQ01000019">
    <property type="protein sequence ID" value="OAO89276.1"/>
    <property type="molecule type" value="Genomic_DNA"/>
</dbReference>
<dbReference type="AlphaFoldDB" id="A0A178U5S8"/>
<organism evidence="1 2">
    <name type="scientific">Arabidopsis thaliana</name>
    <name type="common">Mouse-ear cress</name>
    <dbReference type="NCBI Taxonomy" id="3702"/>
    <lineage>
        <taxon>Eukaryota</taxon>
        <taxon>Viridiplantae</taxon>
        <taxon>Streptophyta</taxon>
        <taxon>Embryophyta</taxon>
        <taxon>Tracheophyta</taxon>
        <taxon>Spermatophyta</taxon>
        <taxon>Magnoliopsida</taxon>
        <taxon>eudicotyledons</taxon>
        <taxon>Gunneridae</taxon>
        <taxon>Pentapetalae</taxon>
        <taxon>rosids</taxon>
        <taxon>malvids</taxon>
        <taxon>Brassicales</taxon>
        <taxon>Brassicaceae</taxon>
        <taxon>Camelineae</taxon>
        <taxon>Arabidopsis</taxon>
    </lineage>
</organism>
<gene>
    <name evidence="1" type="ORF">AXX17_ATUG02460</name>
</gene>
<reference evidence="2" key="1">
    <citation type="journal article" date="2016" name="Proc. Natl. Acad. Sci. U.S.A.">
        <title>Chromosome-level assembly of Arabidopsis thaliana Ler reveals the extent of translocation and inversion polymorphisms.</title>
        <authorList>
            <person name="Zapata L."/>
            <person name="Ding J."/>
            <person name="Willing E.M."/>
            <person name="Hartwig B."/>
            <person name="Bezdan D."/>
            <person name="Jiao W.B."/>
            <person name="Patel V."/>
            <person name="Velikkakam James G."/>
            <person name="Koornneef M."/>
            <person name="Ossowski S."/>
            <person name="Schneeberger K."/>
        </authorList>
    </citation>
    <scope>NUCLEOTIDE SEQUENCE [LARGE SCALE GENOMIC DNA]</scope>
    <source>
        <strain evidence="2">cv. Landsberg erecta</strain>
    </source>
</reference>
<proteinExistence type="predicted"/>
<dbReference type="Gene3D" id="2.40.70.10">
    <property type="entry name" value="Acid Proteases"/>
    <property type="match status" value="1"/>
</dbReference>
<protein>
    <submittedName>
        <fullName evidence="1">Uncharacterized protein</fullName>
    </submittedName>
</protein>
<dbReference type="Pfam" id="PF08284">
    <property type="entry name" value="RVP_2"/>
    <property type="match status" value="1"/>
</dbReference>
<name>A0A178U5S8_ARATH</name>
<comment type="caution">
    <text evidence="1">The sequence shown here is derived from an EMBL/GenBank/DDBJ whole genome shotgun (WGS) entry which is preliminary data.</text>
</comment>
<geneLocation type="mitochondrion" evidence="1"/>
<dbReference type="SUPFAM" id="SSF50630">
    <property type="entry name" value="Acid proteases"/>
    <property type="match status" value="1"/>
</dbReference>
<evidence type="ECO:0000313" key="1">
    <source>
        <dbReference type="EMBL" id="OAO89276.1"/>
    </source>
</evidence>
<dbReference type="CDD" id="cd00303">
    <property type="entry name" value="retropepsin_like"/>
    <property type="match status" value="1"/>
</dbReference>
<accession>A0A178U5S8</accession>
<evidence type="ECO:0000313" key="2">
    <source>
        <dbReference type="Proteomes" id="UP000078284"/>
    </source>
</evidence>
<sequence length="105" mass="11960">MLMRMAQTRFLRTCVGSVLVGGVKAYTMFDSGATHCFVSPELARCWDSRIEYSEKRRKVETAGPRLVKSSRTYRDVPVEIEGVELCVNFLGMELKRYEIILMMGG</sequence>
<dbReference type="InterPro" id="IPR021109">
    <property type="entry name" value="Peptidase_aspartic_dom_sf"/>
</dbReference>
<dbReference type="Proteomes" id="UP000078284">
    <property type="component" value="Unassembled WGS sequence"/>
</dbReference>
<keyword evidence="1" id="KW-0496">Mitochondrion</keyword>